<dbReference type="InterPro" id="IPR037914">
    <property type="entry name" value="SpoVT-AbrB_sf"/>
</dbReference>
<dbReference type="NCBIfam" id="TIGR01439">
    <property type="entry name" value="lp_hng_hel_AbrB"/>
    <property type="match status" value="1"/>
</dbReference>
<protein>
    <recommendedName>
        <fullName evidence="1">SpoVT-AbrB domain-containing protein</fullName>
    </recommendedName>
</protein>
<dbReference type="AlphaFoldDB" id="A0A917QCX2"/>
<dbReference type="Proteomes" id="UP000600449">
    <property type="component" value="Unassembled WGS sequence"/>
</dbReference>
<dbReference type="GO" id="GO:0003677">
    <property type="term" value="F:DNA binding"/>
    <property type="evidence" value="ECO:0007669"/>
    <property type="project" value="InterPro"/>
</dbReference>
<dbReference type="Gene3D" id="2.10.260.10">
    <property type="match status" value="1"/>
</dbReference>
<gene>
    <name evidence="2" type="ORF">GCM10011322_34480</name>
</gene>
<reference evidence="2 3" key="1">
    <citation type="journal article" date="2014" name="Int. J. Syst. Evol. Microbiol.">
        <title>Complete genome sequence of Corynebacterium casei LMG S-19264T (=DSM 44701T), isolated from a smear-ripened cheese.</title>
        <authorList>
            <consortium name="US DOE Joint Genome Institute (JGI-PGF)"/>
            <person name="Walter F."/>
            <person name="Albersmeier A."/>
            <person name="Kalinowski J."/>
            <person name="Ruckert C."/>
        </authorList>
    </citation>
    <scope>NUCLEOTIDE SEQUENCE [LARGE SCALE GENOMIC DNA]</scope>
    <source>
        <strain evidence="2 3">CGMCC 1.9161</strain>
    </source>
</reference>
<keyword evidence="3" id="KW-1185">Reference proteome</keyword>
<proteinExistence type="predicted"/>
<evidence type="ECO:0000313" key="3">
    <source>
        <dbReference type="Proteomes" id="UP000600449"/>
    </source>
</evidence>
<dbReference type="EMBL" id="BMMF01000011">
    <property type="protein sequence ID" value="GGK44400.1"/>
    <property type="molecule type" value="Genomic_DNA"/>
</dbReference>
<organism evidence="2 3">
    <name type="scientific">Salinarimonas ramus</name>
    <dbReference type="NCBI Taxonomy" id="690164"/>
    <lineage>
        <taxon>Bacteria</taxon>
        <taxon>Pseudomonadati</taxon>
        <taxon>Pseudomonadota</taxon>
        <taxon>Alphaproteobacteria</taxon>
        <taxon>Hyphomicrobiales</taxon>
        <taxon>Salinarimonadaceae</taxon>
        <taxon>Salinarimonas</taxon>
    </lineage>
</organism>
<dbReference type="SUPFAM" id="SSF89447">
    <property type="entry name" value="AbrB/MazE/MraZ-like"/>
    <property type="match status" value="1"/>
</dbReference>
<dbReference type="Pfam" id="PF04014">
    <property type="entry name" value="MazE_antitoxin"/>
    <property type="match status" value="1"/>
</dbReference>
<dbReference type="SMART" id="SM00966">
    <property type="entry name" value="SpoVT_AbrB"/>
    <property type="match status" value="1"/>
</dbReference>
<evidence type="ECO:0000313" key="2">
    <source>
        <dbReference type="EMBL" id="GGK44400.1"/>
    </source>
</evidence>
<sequence length="94" mass="10256">MGAVVTSKGQITLPADVRREFGINQGDEIVFFKKLDGSMGVRVRRPRPGAGRGMFKIDRSLTNEEIDEAIGQEVEARYGRTLAQPADTEADSSS</sequence>
<dbReference type="RefSeq" id="WP_188914505.1">
    <property type="nucleotide sequence ID" value="NZ_BMMF01000011.1"/>
</dbReference>
<dbReference type="InterPro" id="IPR007159">
    <property type="entry name" value="SpoVT-AbrB_dom"/>
</dbReference>
<name>A0A917QCX2_9HYPH</name>
<evidence type="ECO:0000259" key="1">
    <source>
        <dbReference type="SMART" id="SM00966"/>
    </source>
</evidence>
<feature type="domain" description="SpoVT-AbrB" evidence="1">
    <location>
        <begin position="3"/>
        <end position="51"/>
    </location>
</feature>
<accession>A0A917QCX2</accession>
<comment type="caution">
    <text evidence="2">The sequence shown here is derived from an EMBL/GenBank/DDBJ whole genome shotgun (WGS) entry which is preliminary data.</text>
</comment>